<protein>
    <submittedName>
        <fullName evidence="1">YciI family protein</fullName>
    </submittedName>
</protein>
<evidence type="ECO:0000313" key="1">
    <source>
        <dbReference type="EMBL" id="GAA0515706.1"/>
    </source>
</evidence>
<evidence type="ECO:0000313" key="2">
    <source>
        <dbReference type="Proteomes" id="UP001500729"/>
    </source>
</evidence>
<keyword evidence="2" id="KW-1185">Reference proteome</keyword>
<organism evidence="1 2">
    <name type="scientific">Saccharopolyspora erythraea</name>
    <name type="common">Streptomyces erythraeus</name>
    <dbReference type="NCBI Taxonomy" id="1836"/>
    <lineage>
        <taxon>Bacteria</taxon>
        <taxon>Bacillati</taxon>
        <taxon>Actinomycetota</taxon>
        <taxon>Actinomycetes</taxon>
        <taxon>Pseudonocardiales</taxon>
        <taxon>Pseudonocardiaceae</taxon>
        <taxon>Saccharopolyspora</taxon>
    </lineage>
</organism>
<dbReference type="Proteomes" id="UP001500729">
    <property type="component" value="Unassembled WGS sequence"/>
</dbReference>
<accession>A0ABN1CBJ8</accession>
<sequence length="102" mass="11362">MVLLHHTVPAEDINLILPDHFEWINRHYRAGDFLIEGRCAPGADSVIIAAGMKRGRLDAILATDPFVLRHMVKPEVIEFRALHTVPELVHYADRLDSGVSGG</sequence>
<dbReference type="SUPFAM" id="SSF54909">
    <property type="entry name" value="Dimeric alpha+beta barrel"/>
    <property type="match status" value="1"/>
</dbReference>
<proteinExistence type="predicted"/>
<dbReference type="EMBL" id="BAAAGS010000006">
    <property type="protein sequence ID" value="GAA0515706.1"/>
    <property type="molecule type" value="Genomic_DNA"/>
</dbReference>
<name>A0ABN1CBJ8_SACER</name>
<gene>
    <name evidence="1" type="ORF">GCM10009533_13390</name>
</gene>
<dbReference type="PANTHER" id="PTHR37828">
    <property type="entry name" value="GSR2449 PROTEIN"/>
    <property type="match status" value="1"/>
</dbReference>
<reference evidence="1 2" key="1">
    <citation type="journal article" date="2019" name="Int. J. Syst. Evol. Microbiol.">
        <title>The Global Catalogue of Microorganisms (GCM) 10K type strain sequencing project: providing services to taxonomists for standard genome sequencing and annotation.</title>
        <authorList>
            <consortium name="The Broad Institute Genomics Platform"/>
            <consortium name="The Broad Institute Genome Sequencing Center for Infectious Disease"/>
            <person name="Wu L."/>
            <person name="Ma J."/>
        </authorList>
    </citation>
    <scope>NUCLEOTIDE SEQUENCE [LARGE SCALE GENOMIC DNA]</scope>
    <source>
        <strain evidence="1 2">JCM 10303</strain>
    </source>
</reference>
<comment type="caution">
    <text evidence="1">The sequence shown here is derived from an EMBL/GenBank/DDBJ whole genome shotgun (WGS) entry which is preliminary data.</text>
</comment>
<dbReference type="InterPro" id="IPR011008">
    <property type="entry name" value="Dimeric_a/b-barrel"/>
</dbReference>
<dbReference type="PANTHER" id="PTHR37828:SF1">
    <property type="entry name" value="YCII-RELATED DOMAIN-CONTAINING PROTEIN"/>
    <property type="match status" value="1"/>
</dbReference>